<accession>A0ABU7ZPT6</accession>
<feature type="binding site" description="axial binding residue" evidence="12">
    <location>
        <position position="276"/>
    </location>
    <ligand>
        <name>heme</name>
        <dbReference type="ChEBI" id="CHEBI:30413"/>
    </ligand>
    <ligandPart>
        <name>Fe</name>
        <dbReference type="ChEBI" id="CHEBI:18248"/>
    </ligandPart>
</feature>
<feature type="transmembrane region" description="Helical" evidence="12">
    <location>
        <begin position="213"/>
        <end position="236"/>
    </location>
</feature>
<dbReference type="InterPro" id="IPR023754">
    <property type="entry name" value="HemeA_Synthase_type2"/>
</dbReference>
<dbReference type="EC" id="1.17.99.9" evidence="12"/>
<proteinExistence type="inferred from homology"/>
<evidence type="ECO:0000256" key="4">
    <source>
        <dbReference type="ARBA" id="ARBA00022723"/>
    </source>
</evidence>
<evidence type="ECO:0000256" key="2">
    <source>
        <dbReference type="ARBA" id="ARBA00004141"/>
    </source>
</evidence>
<protein>
    <recommendedName>
        <fullName evidence="12">Heme A synthase</fullName>
        <shortName evidence="12">HAS</shortName>
        <ecNumber evidence="12">1.17.99.9</ecNumber>
    </recommendedName>
    <alternativeName>
        <fullName evidence="12">Cytochrome aa3-controlling protein</fullName>
    </alternativeName>
</protein>
<reference evidence="13 14" key="1">
    <citation type="submission" date="2024-02" db="EMBL/GenBank/DDBJ databases">
        <title>A new putative Pannonibacter species isolated from two cases of bloodstream infections in paediatric patients.</title>
        <authorList>
            <person name="Castellana S."/>
            <person name="De Laurentiis V."/>
            <person name="Grassi M."/>
            <person name="De Leonardis F."/>
            <person name="Mosca A."/>
            <person name="De Carlo C."/>
            <person name="Sparapano E."/>
            <person name="Ronga L."/>
            <person name="Santacroce L."/>
            <person name="Chironna M."/>
            <person name="De Robertis A."/>
            <person name="Bianco A."/>
            <person name="Del Sambro L."/>
            <person name="Capozzi L."/>
            <person name="Parisi A."/>
        </authorList>
    </citation>
    <scope>NUCLEOTIDE SEQUENCE [LARGE SCALE GENOMIC DNA]</scope>
    <source>
        <strain evidence="13 14">Pt2</strain>
    </source>
</reference>
<keyword evidence="7 12" id="KW-0408">Iron</keyword>
<comment type="catalytic activity">
    <reaction evidence="11">
        <text>Fe(II)-heme o + 2 A + H2O = Fe(II)-heme a + 2 AH2</text>
        <dbReference type="Rhea" id="RHEA:63388"/>
        <dbReference type="ChEBI" id="CHEBI:13193"/>
        <dbReference type="ChEBI" id="CHEBI:15377"/>
        <dbReference type="ChEBI" id="CHEBI:17499"/>
        <dbReference type="ChEBI" id="CHEBI:60530"/>
        <dbReference type="ChEBI" id="CHEBI:61715"/>
        <dbReference type="EC" id="1.17.99.9"/>
    </reaction>
    <physiologicalReaction direction="left-to-right" evidence="11">
        <dbReference type="Rhea" id="RHEA:63389"/>
    </physiologicalReaction>
</comment>
<comment type="cofactor">
    <cofactor evidence="1 12">
        <name>heme b</name>
        <dbReference type="ChEBI" id="CHEBI:60344"/>
    </cofactor>
</comment>
<feature type="binding site" description="axial binding residue" evidence="12">
    <location>
        <position position="337"/>
    </location>
    <ligand>
        <name>heme</name>
        <dbReference type="ChEBI" id="CHEBI:30413"/>
    </ligand>
    <ligandPart>
        <name>Fe</name>
        <dbReference type="ChEBI" id="CHEBI:18248"/>
    </ligandPart>
</feature>
<keyword evidence="5 12" id="KW-1133">Transmembrane helix</keyword>
<keyword evidence="12" id="KW-1003">Cell membrane</keyword>
<organism evidence="13 14">
    <name type="scientific">Pannonibacter anstelovis</name>
    <dbReference type="NCBI Taxonomy" id="3121537"/>
    <lineage>
        <taxon>Bacteria</taxon>
        <taxon>Pseudomonadati</taxon>
        <taxon>Pseudomonadota</taxon>
        <taxon>Alphaproteobacteria</taxon>
        <taxon>Hyphomicrobiales</taxon>
        <taxon>Stappiaceae</taxon>
        <taxon>Pannonibacter</taxon>
    </lineage>
</organism>
<comment type="pathway">
    <text evidence="10 12">Porphyrin-containing compound metabolism; heme A biosynthesis; heme A from heme O: step 1/1.</text>
</comment>
<evidence type="ECO:0000256" key="6">
    <source>
        <dbReference type="ARBA" id="ARBA00023002"/>
    </source>
</evidence>
<keyword evidence="14" id="KW-1185">Reference proteome</keyword>
<dbReference type="Pfam" id="PF02628">
    <property type="entry name" value="COX15-CtaA"/>
    <property type="match status" value="1"/>
</dbReference>
<sequence>MSTSQMVSTLAQTPQAGSRTARHRTQIRIWLYGICLLILAMVVVGGATRLTESGLSITEWKPIHGMIPPLSEAEWLEEFDKYRQIPQYQLINKGMSLEEFQFIFWWEWAHRQLGRFIGVAFALPLMFFWATGRIEGWLKPWLVLGLALGGLQGAVGWWMVASGLVERTDVSQYRLATHLTLACIIFAYIFWLARRLAPHTEATPQEGGRLSRFGQVVLGLVLVQIFLGGLVAGLNAGLTFNTWPLMDGQIIPAGLLAMDPAWRNFFENVMTVQFQHRLGAYVLVLAVAALVVMTLRTNAHKGLRGTALLLGLAVLLQAAIGIATLLLHVKLDVALTHQAMAVIVLGLSVEYLVRLKGEAPVRG</sequence>
<dbReference type="EMBL" id="JBAKBE010000006">
    <property type="protein sequence ID" value="MEH0097061.1"/>
    <property type="molecule type" value="Genomic_DNA"/>
</dbReference>
<comment type="subcellular location">
    <subcellularLocation>
        <location evidence="12">Cell membrane</location>
        <topology evidence="12">Multi-pass membrane protein</topology>
    </subcellularLocation>
    <subcellularLocation>
        <location evidence="2">Membrane</location>
        <topology evidence="2">Multi-pass membrane protein</topology>
    </subcellularLocation>
</comment>
<feature type="transmembrane region" description="Helical" evidence="12">
    <location>
        <begin position="29"/>
        <end position="48"/>
    </location>
</feature>
<comment type="function">
    <text evidence="12">Catalyzes the conversion of heme O to heme A by two successive hydroxylations of the methyl group at C8. The first hydroxylation forms heme I, the second hydroxylation results in an unstable dihydroxymethyl group, which spontaneously dehydrates, resulting in the formyl group of heme A.</text>
</comment>
<feature type="transmembrane region" description="Helical" evidence="12">
    <location>
        <begin position="335"/>
        <end position="353"/>
    </location>
</feature>
<dbReference type="PANTHER" id="PTHR23289:SF2">
    <property type="entry name" value="CYTOCHROME C OXIDASE ASSEMBLY PROTEIN COX15 HOMOLOG"/>
    <property type="match status" value="1"/>
</dbReference>
<feature type="transmembrane region" description="Helical" evidence="12">
    <location>
        <begin position="307"/>
        <end position="329"/>
    </location>
</feature>
<comment type="similarity">
    <text evidence="12">Belongs to the COX15/CtaA family. Type 2 subfamily.</text>
</comment>
<feature type="transmembrane region" description="Helical" evidence="12">
    <location>
        <begin position="141"/>
        <end position="161"/>
    </location>
</feature>
<evidence type="ECO:0000256" key="11">
    <source>
        <dbReference type="ARBA" id="ARBA00048044"/>
    </source>
</evidence>
<evidence type="ECO:0000313" key="13">
    <source>
        <dbReference type="EMBL" id="MEH0097061.1"/>
    </source>
</evidence>
<comment type="caution">
    <text evidence="13">The sequence shown here is derived from an EMBL/GenBank/DDBJ whole genome shotgun (WGS) entry which is preliminary data.</text>
</comment>
<evidence type="ECO:0000256" key="9">
    <source>
        <dbReference type="ARBA" id="ARBA00023136"/>
    </source>
</evidence>
<dbReference type="PANTHER" id="PTHR23289">
    <property type="entry name" value="CYTOCHROME C OXIDASE ASSEMBLY PROTEIN COX15"/>
    <property type="match status" value="1"/>
</dbReference>
<dbReference type="Proteomes" id="UP001380822">
    <property type="component" value="Unassembled WGS sequence"/>
</dbReference>
<keyword evidence="9 12" id="KW-0472">Membrane</keyword>
<evidence type="ECO:0000256" key="3">
    <source>
        <dbReference type="ARBA" id="ARBA00022692"/>
    </source>
</evidence>
<gene>
    <name evidence="12" type="primary">ctaA</name>
    <name evidence="13" type="ORF">V6L76_12390</name>
</gene>
<feature type="transmembrane region" description="Helical" evidence="12">
    <location>
        <begin position="112"/>
        <end position="129"/>
    </location>
</feature>
<evidence type="ECO:0000256" key="5">
    <source>
        <dbReference type="ARBA" id="ARBA00022989"/>
    </source>
</evidence>
<dbReference type="RefSeq" id="WP_334253354.1">
    <property type="nucleotide sequence ID" value="NZ_JBAKBE010000006.1"/>
</dbReference>
<evidence type="ECO:0000313" key="14">
    <source>
        <dbReference type="Proteomes" id="UP001380822"/>
    </source>
</evidence>
<dbReference type="HAMAP" id="MF_01665">
    <property type="entry name" value="HemeA_synth_type2"/>
    <property type="match status" value="1"/>
</dbReference>
<evidence type="ECO:0000256" key="8">
    <source>
        <dbReference type="ARBA" id="ARBA00023133"/>
    </source>
</evidence>
<evidence type="ECO:0000256" key="10">
    <source>
        <dbReference type="ARBA" id="ARBA00044501"/>
    </source>
</evidence>
<comment type="subunit">
    <text evidence="12">Interacts with CtaB.</text>
</comment>
<keyword evidence="3 12" id="KW-0812">Transmembrane</keyword>
<dbReference type="InterPro" id="IPR003780">
    <property type="entry name" value="COX15/CtaA_fam"/>
</dbReference>
<feature type="transmembrane region" description="Helical" evidence="12">
    <location>
        <begin position="278"/>
        <end position="295"/>
    </location>
</feature>
<name>A0ABU7ZPT6_9HYPH</name>
<evidence type="ECO:0000256" key="12">
    <source>
        <dbReference type="HAMAP-Rule" id="MF_01665"/>
    </source>
</evidence>
<feature type="transmembrane region" description="Helical" evidence="12">
    <location>
        <begin position="173"/>
        <end position="193"/>
    </location>
</feature>
<evidence type="ECO:0000256" key="1">
    <source>
        <dbReference type="ARBA" id="ARBA00001970"/>
    </source>
</evidence>
<keyword evidence="6 12" id="KW-0560">Oxidoreductase</keyword>
<evidence type="ECO:0000256" key="7">
    <source>
        <dbReference type="ARBA" id="ARBA00023004"/>
    </source>
</evidence>
<keyword evidence="4 12" id="KW-0479">Metal-binding</keyword>
<keyword evidence="8 12" id="KW-0350">Heme biosynthesis</keyword>